<dbReference type="AlphaFoldDB" id="Q08MI0"/>
<evidence type="ECO:0000313" key="2">
    <source>
        <dbReference type="EMBL" id="EAU61690.1"/>
    </source>
</evidence>
<organism evidence="2 3">
    <name type="scientific">Stigmatella aurantiaca (strain DW4/3-1)</name>
    <dbReference type="NCBI Taxonomy" id="378806"/>
    <lineage>
        <taxon>Bacteria</taxon>
        <taxon>Pseudomonadati</taxon>
        <taxon>Myxococcota</taxon>
        <taxon>Myxococcia</taxon>
        <taxon>Myxococcales</taxon>
        <taxon>Cystobacterineae</taxon>
        <taxon>Archangiaceae</taxon>
        <taxon>Stigmatella</taxon>
    </lineage>
</organism>
<name>Q08MI0_STIAD</name>
<comment type="caution">
    <text evidence="2">The sequence shown here is derived from an EMBL/GenBank/DDBJ whole genome shotgun (WGS) entry which is preliminary data.</text>
</comment>
<feature type="non-terminal residue" evidence="2">
    <location>
        <position position="20"/>
    </location>
</feature>
<feature type="region of interest" description="Disordered" evidence="1">
    <location>
        <begin position="1"/>
        <end position="20"/>
    </location>
</feature>
<dbReference type="Proteomes" id="UP000032702">
    <property type="component" value="Unassembled WGS sequence"/>
</dbReference>
<gene>
    <name evidence="2" type="ORF">STIAU_2891</name>
</gene>
<dbReference type="EMBL" id="AAMD01000361">
    <property type="protein sequence ID" value="EAU61690.1"/>
    <property type="molecule type" value="Genomic_DNA"/>
</dbReference>
<proteinExistence type="predicted"/>
<accession>Q08MI0</accession>
<sequence length="20" mass="2208">MTEKPRALPNVIWAPLAGQD</sequence>
<evidence type="ECO:0000313" key="3">
    <source>
        <dbReference type="Proteomes" id="UP000032702"/>
    </source>
</evidence>
<protein>
    <submittedName>
        <fullName evidence="2">Uncharacterized protein</fullName>
    </submittedName>
</protein>
<reference evidence="2 3" key="1">
    <citation type="submission" date="2006-04" db="EMBL/GenBank/DDBJ databases">
        <authorList>
            <person name="Nierman W.C."/>
        </authorList>
    </citation>
    <scope>NUCLEOTIDE SEQUENCE [LARGE SCALE GENOMIC DNA]</scope>
    <source>
        <strain evidence="2 3">DW4/3-1</strain>
    </source>
</reference>
<evidence type="ECO:0000256" key="1">
    <source>
        <dbReference type="SAM" id="MobiDB-lite"/>
    </source>
</evidence>